<evidence type="ECO:0000256" key="3">
    <source>
        <dbReference type="ARBA" id="ARBA00022679"/>
    </source>
</evidence>
<feature type="domain" description="TLC" evidence="12">
    <location>
        <begin position="190"/>
        <end position="417"/>
    </location>
</feature>
<dbReference type="EMBL" id="JAWDJX010000001">
    <property type="protein sequence ID" value="KAK3058974.1"/>
    <property type="molecule type" value="Genomic_DNA"/>
</dbReference>
<evidence type="ECO:0000256" key="1">
    <source>
        <dbReference type="ARBA" id="ARBA00004477"/>
    </source>
</evidence>
<dbReference type="Pfam" id="PF03798">
    <property type="entry name" value="TRAM_LAG1_CLN8"/>
    <property type="match status" value="1"/>
</dbReference>
<keyword evidence="5" id="KW-0256">Endoplasmic reticulum</keyword>
<keyword evidence="8" id="KW-0325">Glycoprotein</keyword>
<feature type="compositionally biased region" description="Basic and acidic residues" evidence="10">
    <location>
        <begin position="439"/>
        <end position="454"/>
    </location>
</feature>
<proteinExistence type="inferred from homology"/>
<feature type="transmembrane region" description="Helical" evidence="11">
    <location>
        <begin position="388"/>
        <end position="413"/>
    </location>
</feature>
<dbReference type="Proteomes" id="UP001271007">
    <property type="component" value="Unassembled WGS sequence"/>
</dbReference>
<comment type="similarity">
    <text evidence="2">Belongs to the sphingosine N-acyltransferase family.</text>
</comment>
<dbReference type="GO" id="GO:0046513">
    <property type="term" value="P:ceramide biosynthetic process"/>
    <property type="evidence" value="ECO:0007669"/>
    <property type="project" value="InterPro"/>
</dbReference>
<keyword evidence="6 11" id="KW-1133">Transmembrane helix</keyword>
<dbReference type="PANTHER" id="PTHR12560">
    <property type="entry name" value="LONGEVITY ASSURANCE FACTOR 1 LAG1"/>
    <property type="match status" value="1"/>
</dbReference>
<evidence type="ECO:0000256" key="8">
    <source>
        <dbReference type="ARBA" id="ARBA00023180"/>
    </source>
</evidence>
<dbReference type="InterPro" id="IPR006634">
    <property type="entry name" value="TLC-dom"/>
</dbReference>
<comment type="caution">
    <text evidence="13">The sequence shown here is derived from an EMBL/GenBank/DDBJ whole genome shotgun (WGS) entry which is preliminary data.</text>
</comment>
<evidence type="ECO:0000256" key="10">
    <source>
        <dbReference type="SAM" id="MobiDB-lite"/>
    </source>
</evidence>
<dbReference type="InterPro" id="IPR016439">
    <property type="entry name" value="Lag1/Lac1-like"/>
</dbReference>
<feature type="transmembrane region" description="Helical" evidence="11">
    <location>
        <begin position="199"/>
        <end position="224"/>
    </location>
</feature>
<keyword evidence="14" id="KW-1185">Reference proteome</keyword>
<feature type="transmembrane region" description="Helical" evidence="11">
    <location>
        <begin position="155"/>
        <end position="172"/>
    </location>
</feature>
<feature type="region of interest" description="Disordered" evidence="10">
    <location>
        <begin position="1"/>
        <end position="78"/>
    </location>
</feature>
<dbReference type="EC" id="2.3.1.24" evidence="13"/>
<evidence type="ECO:0000313" key="14">
    <source>
        <dbReference type="Proteomes" id="UP001271007"/>
    </source>
</evidence>
<evidence type="ECO:0000256" key="4">
    <source>
        <dbReference type="ARBA" id="ARBA00022692"/>
    </source>
</evidence>
<dbReference type="SMART" id="SM00724">
    <property type="entry name" value="TLC"/>
    <property type="match status" value="1"/>
</dbReference>
<feature type="transmembrane region" description="Helical" evidence="11">
    <location>
        <begin position="274"/>
        <end position="302"/>
    </location>
</feature>
<evidence type="ECO:0000256" key="9">
    <source>
        <dbReference type="PROSITE-ProRule" id="PRU00205"/>
    </source>
</evidence>
<feature type="compositionally biased region" description="Acidic residues" evidence="10">
    <location>
        <begin position="426"/>
        <end position="438"/>
    </location>
</feature>
<dbReference type="GO" id="GO:0005789">
    <property type="term" value="C:endoplasmic reticulum membrane"/>
    <property type="evidence" value="ECO:0007669"/>
    <property type="project" value="UniProtKB-SubCell"/>
</dbReference>
<dbReference type="PANTHER" id="PTHR12560:SF11">
    <property type="entry name" value="CERAMIDE SYNTHASE LAC1-RELATED"/>
    <property type="match status" value="1"/>
</dbReference>
<accession>A0AAJ0GJY6</accession>
<dbReference type="AlphaFoldDB" id="A0AAJ0GJY6"/>
<organism evidence="13 14">
    <name type="scientific">Extremus antarcticus</name>
    <dbReference type="NCBI Taxonomy" id="702011"/>
    <lineage>
        <taxon>Eukaryota</taxon>
        <taxon>Fungi</taxon>
        <taxon>Dikarya</taxon>
        <taxon>Ascomycota</taxon>
        <taxon>Pezizomycotina</taxon>
        <taxon>Dothideomycetes</taxon>
        <taxon>Dothideomycetidae</taxon>
        <taxon>Mycosphaerellales</taxon>
        <taxon>Extremaceae</taxon>
        <taxon>Extremus</taxon>
    </lineage>
</organism>
<feature type="compositionally biased region" description="Polar residues" evidence="10">
    <location>
        <begin position="50"/>
        <end position="67"/>
    </location>
</feature>
<gene>
    <name evidence="13" type="primary">LAG1</name>
    <name evidence="13" type="ORF">LTR09_000540</name>
</gene>
<keyword evidence="13" id="KW-0012">Acyltransferase</keyword>
<reference evidence="13" key="1">
    <citation type="submission" date="2023-04" db="EMBL/GenBank/DDBJ databases">
        <title>Black Yeasts Isolated from many extreme environments.</title>
        <authorList>
            <person name="Coleine C."/>
            <person name="Stajich J.E."/>
            <person name="Selbmann L."/>
        </authorList>
    </citation>
    <scope>NUCLEOTIDE SEQUENCE</scope>
    <source>
        <strain evidence="13">CCFEE 5312</strain>
    </source>
</reference>
<evidence type="ECO:0000256" key="2">
    <source>
        <dbReference type="ARBA" id="ARBA00009808"/>
    </source>
</evidence>
<keyword evidence="3 13" id="KW-0808">Transferase</keyword>
<keyword evidence="7 9" id="KW-0472">Membrane</keyword>
<evidence type="ECO:0000256" key="6">
    <source>
        <dbReference type="ARBA" id="ARBA00022989"/>
    </source>
</evidence>
<comment type="subcellular location">
    <subcellularLocation>
        <location evidence="1">Endoplasmic reticulum membrane</location>
        <topology evidence="1">Multi-pass membrane protein</topology>
    </subcellularLocation>
</comment>
<feature type="region of interest" description="Disordered" evidence="10">
    <location>
        <begin position="426"/>
        <end position="511"/>
    </location>
</feature>
<dbReference type="GO" id="GO:0050291">
    <property type="term" value="F:sphingosine N-acyltransferase activity"/>
    <property type="evidence" value="ECO:0007669"/>
    <property type="project" value="UniProtKB-EC"/>
</dbReference>
<feature type="transmembrane region" description="Helical" evidence="11">
    <location>
        <begin position="93"/>
        <end position="110"/>
    </location>
</feature>
<protein>
    <submittedName>
        <fullName evidence="13">Sphingosine N-acyltransferase lag1</fullName>
        <ecNumber evidence="13">2.3.1.24</ecNumber>
    </submittedName>
</protein>
<feature type="transmembrane region" description="Helical" evidence="11">
    <location>
        <begin position="322"/>
        <end position="339"/>
    </location>
</feature>
<evidence type="ECO:0000259" key="12">
    <source>
        <dbReference type="PROSITE" id="PS50922"/>
    </source>
</evidence>
<keyword evidence="4 9" id="KW-0812">Transmembrane</keyword>
<name>A0AAJ0GJY6_9PEZI</name>
<sequence length="511" mass="57847">MAAEPFPPVSMAHVRGKTNPTEAQGPIARRRRQSSSLGADPRGDTGGNALATSNLTIPMANPPQSLSSKERGRKRRKAKHTLSRFKRACFKHTWLAPLLLSLTVLALYFVSPGEHNPLHAAIFLSYANPPLIERTDTLPPHVGDVTQYGKGPKDFAFVAFYIVVLSFSREFLMQRFIRPIGIRAGIRGRDKMARFMEQFYTAMYFAVFGPFGLYVMSRTPVWYFNTAGMYAGFPHRAHEGVFKTYYLLQGAYWAQQGLVLMLQLEKPRKDFRELVLHHIITLALIGLSYRFHFTYMGVAVYITHDISDFFLATSKILNYLDAWITPPYFVTFMAIWAYLRHYVNLRILYSLSPIAIPYLPLPNNEFATIGAFELDWAAQQYKCWISQIISFVLLAALQAVNAFWFFLIIRILVRIVWKGVIKDERSDDEEEDEEEEGEVEGKKVEGLEEEKRMNGTEVASGQAKGPQVVLNGKPMVEEVDVVGRPVGTTGRENGNANGNGNGAKSKSRRKR</sequence>
<evidence type="ECO:0000313" key="13">
    <source>
        <dbReference type="EMBL" id="KAK3058974.1"/>
    </source>
</evidence>
<evidence type="ECO:0000256" key="7">
    <source>
        <dbReference type="ARBA" id="ARBA00023136"/>
    </source>
</evidence>
<evidence type="ECO:0000256" key="5">
    <source>
        <dbReference type="ARBA" id="ARBA00022824"/>
    </source>
</evidence>
<dbReference type="PROSITE" id="PS50922">
    <property type="entry name" value="TLC"/>
    <property type="match status" value="1"/>
</dbReference>
<evidence type="ECO:0000256" key="11">
    <source>
        <dbReference type="SAM" id="Phobius"/>
    </source>
</evidence>